<feature type="compositionally biased region" description="Low complexity" evidence="1">
    <location>
        <begin position="126"/>
        <end position="136"/>
    </location>
</feature>
<sequence length="453" mass="48214">MVTILLIADQDRLEKLFDFVRDTPQIRFRVSHSLRQGSQDIAEETPDILFVQNHLSGLSGEIIARHLMDQVEGTKPRVVLFGETGQQPSPRGPLDACLDIARSDEELTAAIIGIIAETPLPPAIDEAPPAVQAEEPAPAPANDELSTRFAAPPEPAPISPAPPVPAAATVEDPFDRNKPPAPAQTPFDQQLKSVIEQAPEPIPLTEMEDTVSLSGATAEPPRPPRRRHSGAAGTRNRSPFLWAGTAAAAVVAVGAFLLLRSPTVPSSEPPPRPAAPAAVRPAAESVATLPTPAPPDSPAPTLPAATPPATPAPQPPPPQPAPAAKPQEPPAGTVKGLAQLPSFIPREGHDRDYGKSHPGWERYRGARTEFKVYRDGTAIRAVQTIDRSGVGIPESFFRGALGQMTNSREFTLEAKETQGKFRVEKGSVPGGARLVIYRTVPKGAIRAFVVHFN</sequence>
<protein>
    <submittedName>
        <fullName evidence="2">Uncharacterized protein</fullName>
    </submittedName>
</protein>
<feature type="compositionally biased region" description="Low complexity" evidence="1">
    <location>
        <begin position="275"/>
        <end position="290"/>
    </location>
</feature>
<dbReference type="AlphaFoldDB" id="A0A831TYW3"/>
<evidence type="ECO:0000256" key="1">
    <source>
        <dbReference type="SAM" id="MobiDB-lite"/>
    </source>
</evidence>
<dbReference type="EMBL" id="DSOV01000007">
    <property type="protein sequence ID" value="HEN41048.1"/>
    <property type="molecule type" value="Genomic_DNA"/>
</dbReference>
<name>A0A831TYW3_GEOME</name>
<feature type="region of interest" description="Disordered" evidence="1">
    <location>
        <begin position="121"/>
        <end position="188"/>
    </location>
</feature>
<gene>
    <name evidence="2" type="ORF">ENQ87_01545</name>
</gene>
<comment type="caution">
    <text evidence="2">The sequence shown here is derived from an EMBL/GenBank/DDBJ whole genome shotgun (WGS) entry which is preliminary data.</text>
</comment>
<feature type="region of interest" description="Disordered" evidence="1">
    <location>
        <begin position="205"/>
        <end position="237"/>
    </location>
</feature>
<reference evidence="2" key="1">
    <citation type="journal article" date="2020" name="mSystems">
        <title>Genome- and Community-Level Interaction Insights into Carbon Utilization and Element Cycling Functions of Hydrothermarchaeota in Hydrothermal Sediment.</title>
        <authorList>
            <person name="Zhou Z."/>
            <person name="Liu Y."/>
            <person name="Xu W."/>
            <person name="Pan J."/>
            <person name="Luo Z.H."/>
            <person name="Li M."/>
        </authorList>
    </citation>
    <scope>NUCLEOTIDE SEQUENCE [LARGE SCALE GENOMIC DNA]</scope>
    <source>
        <strain evidence="2">SpSt-349</strain>
    </source>
</reference>
<proteinExistence type="predicted"/>
<evidence type="ECO:0000313" key="2">
    <source>
        <dbReference type="EMBL" id="HEN41048.1"/>
    </source>
</evidence>
<organism evidence="2">
    <name type="scientific">Geobacter metallireducens</name>
    <dbReference type="NCBI Taxonomy" id="28232"/>
    <lineage>
        <taxon>Bacteria</taxon>
        <taxon>Pseudomonadati</taxon>
        <taxon>Thermodesulfobacteriota</taxon>
        <taxon>Desulfuromonadia</taxon>
        <taxon>Geobacterales</taxon>
        <taxon>Geobacteraceae</taxon>
        <taxon>Geobacter</taxon>
    </lineage>
</organism>
<accession>A0A831TYW3</accession>
<feature type="region of interest" description="Disordered" evidence="1">
    <location>
        <begin position="263"/>
        <end position="335"/>
    </location>
</feature>
<feature type="compositionally biased region" description="Pro residues" evidence="1">
    <location>
        <begin position="291"/>
        <end position="329"/>
    </location>
</feature>
<feature type="compositionally biased region" description="Pro residues" evidence="1">
    <location>
        <begin position="152"/>
        <end position="165"/>
    </location>
</feature>